<evidence type="ECO:0000256" key="1">
    <source>
        <dbReference type="SAM" id="Coils"/>
    </source>
</evidence>
<comment type="caution">
    <text evidence="2">The sequence shown here is derived from an EMBL/GenBank/DDBJ whole genome shotgun (WGS) entry which is preliminary data.</text>
</comment>
<dbReference type="InterPro" id="IPR007139">
    <property type="entry name" value="DUF349"/>
</dbReference>
<keyword evidence="1" id="KW-0175">Coiled coil</keyword>
<organism evidence="2 3">
    <name type="scientific">Alteromonas profundi</name>
    <dbReference type="NCBI Taxonomy" id="2696062"/>
    <lineage>
        <taxon>Bacteria</taxon>
        <taxon>Pseudomonadati</taxon>
        <taxon>Pseudomonadota</taxon>
        <taxon>Gammaproteobacteria</taxon>
        <taxon>Alteromonadales</taxon>
        <taxon>Alteromonadaceae</taxon>
        <taxon>Alteromonas/Salinimonas group</taxon>
        <taxon>Alteromonas</taxon>
    </lineage>
</organism>
<evidence type="ECO:0000313" key="2">
    <source>
        <dbReference type="EMBL" id="NDV90619.1"/>
    </source>
</evidence>
<dbReference type="RefSeq" id="WP_163084208.1">
    <property type="nucleotide sequence ID" value="NZ_JAAAWN010000005.1"/>
</dbReference>
<keyword evidence="3" id="KW-1185">Reference proteome</keyword>
<evidence type="ECO:0000313" key="3">
    <source>
        <dbReference type="Proteomes" id="UP000470213"/>
    </source>
</evidence>
<accession>A0A7X5LKF1</accession>
<dbReference type="AlphaFoldDB" id="A0A7X5LKF1"/>
<sequence length="935" mass="105759">MIFSRLFAPSHTSQNPEKRLEAIKNLSPEKPSEKTILHELAFNDDNAEVSLAALSKLNSFVLWLKMSQISKNERIQRTAQRKVEACLQGKGELTISEGDKVAFLKESASAELIQQLVISEPQLLDNTELAMVLIEKVAKPSFFQTVFLQHASLPLQQTMLATIDDVAMLQKLEKKTKGQEINPSISARLSALKEAAEKPLLLMRDITLCLSKFNALLDKSDIEDIEQRKLALEAEYNALMDNAQLLKSDDKQEVEAKYTRIKQSLERYLARIRPQWEAEQAEKEIANIEALLKEQINHATSQVNWLYHQRLCEATLADVAVVNEAVRGLEATYAHLEDLSSDSSSLIKATNVLQQLNKKLEGFSMQQQYAQKLVVVVTQAESLADEIDAAKKSESTEETVEHNFSDLKTKYQELAGELTSLPRDLSERWKSASQRINKQRLAEKSEQENQLRQCRKQINTVENLITQGRFRGAMAKFSKLAKLYEGLDKSQQDSIGKRFDNLAQEIERLEGWQSYIAAPRQPALIEEAKALADAPLDDIKTRTEAIRYLRQQWLSLGKQASEPTLQAQFDDALEQAFTPCREYYAKMDAKREEAKQFRQSLVLEAQSIDVNQPEAALAKTVDRLSKAWHQAGQVEKQDYETLRTSWKAALTPAQEKIQAWNFANKQEKQSLVDEAQVLAEAEDLSGAADKAQALQKQWKDIGHAGKRDESRLWRVFKQANDTLFERLKEQRKAKSHEFDQRAETLNAKIDALDINSDDLTFMRSVDEIEGLAKDLPAPLKAKVIKRIAGVQRQRGAVKDKQLQQQVEARATHLVDYLQHYANSESNVASAPAYDASVLGKRWASAIEQRHRVEKSRQWLTVALEAVTDMPSPAADSSMRTDVQLSMMTAKLEQGETIDASDLLEDWIAIGAVENHEQPLLTRVIKVIEAQPELLN</sequence>
<name>A0A7X5LKF1_9ALTE</name>
<dbReference type="Pfam" id="PF03993">
    <property type="entry name" value="DUF349"/>
    <property type="match status" value="2"/>
</dbReference>
<feature type="coiled-coil region" evidence="1">
    <location>
        <begin position="437"/>
        <end position="464"/>
    </location>
</feature>
<dbReference type="EMBL" id="JAAAWN010000005">
    <property type="protein sequence ID" value="NDV90619.1"/>
    <property type="molecule type" value="Genomic_DNA"/>
</dbReference>
<feature type="coiled-coil region" evidence="1">
    <location>
        <begin position="222"/>
        <end position="298"/>
    </location>
</feature>
<gene>
    <name evidence="2" type="ORF">GTH32_05335</name>
</gene>
<reference evidence="2 3" key="1">
    <citation type="submission" date="2020-01" db="EMBL/GenBank/DDBJ databases">
        <authorList>
            <person name="Chen J."/>
            <person name="Zhu S."/>
            <person name="Yang J."/>
        </authorList>
    </citation>
    <scope>NUCLEOTIDE SEQUENCE [LARGE SCALE GENOMIC DNA]</scope>
    <source>
        <strain evidence="2 3">345S023</strain>
    </source>
</reference>
<dbReference type="Proteomes" id="UP000470213">
    <property type="component" value="Unassembled WGS sequence"/>
</dbReference>
<protein>
    <submittedName>
        <fullName evidence="2">DUF349 domain-containing protein</fullName>
    </submittedName>
</protein>
<proteinExistence type="predicted"/>